<evidence type="ECO:0000256" key="7">
    <source>
        <dbReference type="ARBA" id="ARBA00063809"/>
    </source>
</evidence>
<gene>
    <name evidence="14" type="primary">moeB</name>
    <name evidence="14" type="ORF">ENO47_08490</name>
</gene>
<feature type="domain" description="THIF-type NAD/FAD binding fold" evidence="13">
    <location>
        <begin position="12"/>
        <end position="249"/>
    </location>
</feature>
<evidence type="ECO:0000259" key="13">
    <source>
        <dbReference type="Pfam" id="PF00899"/>
    </source>
</evidence>
<evidence type="ECO:0000256" key="11">
    <source>
        <dbReference type="ARBA" id="ARBA00075328"/>
    </source>
</evidence>
<comment type="function">
    <text evidence="6">Catalyzes the adenylation by ATP of the carboxyl group of the C-terminal glycine of sulfur carrier protein MoaD.</text>
</comment>
<evidence type="ECO:0000256" key="3">
    <source>
        <dbReference type="ARBA" id="ARBA00022741"/>
    </source>
</evidence>
<evidence type="ECO:0000256" key="9">
    <source>
        <dbReference type="ARBA" id="ARBA00073635"/>
    </source>
</evidence>
<keyword evidence="14" id="KW-0548">Nucleotidyltransferase</keyword>
<dbReference type="EC" id="2.7.7.80" evidence="8"/>
<comment type="subunit">
    <text evidence="7">Homodimer. Forms a stable heterotetrameric complex of 2 MoeB and 2 MoaD during adenylation of MoaD.</text>
</comment>
<name>A0A7C2V4E0_9AQUI</name>
<evidence type="ECO:0000256" key="8">
    <source>
        <dbReference type="ARBA" id="ARBA00066884"/>
    </source>
</evidence>
<dbReference type="PANTHER" id="PTHR10953">
    <property type="entry name" value="UBIQUITIN-ACTIVATING ENZYME E1"/>
    <property type="match status" value="1"/>
</dbReference>
<evidence type="ECO:0000256" key="10">
    <source>
        <dbReference type="ARBA" id="ARBA00075110"/>
    </source>
</evidence>
<evidence type="ECO:0000256" key="4">
    <source>
        <dbReference type="ARBA" id="ARBA00022840"/>
    </source>
</evidence>
<keyword evidence="4" id="KW-0067">ATP-binding</keyword>
<protein>
    <recommendedName>
        <fullName evidence="9">Molybdopterin-synthase adenylyltransferase</fullName>
        <ecNumber evidence="8">2.7.7.80</ecNumber>
    </recommendedName>
    <alternativeName>
        <fullName evidence="12">MoaD protein adenylase</fullName>
    </alternativeName>
    <alternativeName>
        <fullName evidence="10">Molybdopterin-converting factor subunit 1 adenylase</fullName>
    </alternativeName>
    <alternativeName>
        <fullName evidence="11">Sulfur carrier protein MoaD adenylyltransferase</fullName>
    </alternativeName>
</protein>
<dbReference type="GO" id="GO:0008146">
    <property type="term" value="F:sulfotransferase activity"/>
    <property type="evidence" value="ECO:0007669"/>
    <property type="project" value="TreeGrafter"/>
</dbReference>
<evidence type="ECO:0000256" key="1">
    <source>
        <dbReference type="ARBA" id="ARBA00009919"/>
    </source>
</evidence>
<evidence type="ECO:0000256" key="2">
    <source>
        <dbReference type="ARBA" id="ARBA00022679"/>
    </source>
</evidence>
<dbReference type="Pfam" id="PF00899">
    <property type="entry name" value="ThiF"/>
    <property type="match status" value="1"/>
</dbReference>
<evidence type="ECO:0000256" key="5">
    <source>
        <dbReference type="ARBA" id="ARBA00052218"/>
    </source>
</evidence>
<evidence type="ECO:0000313" key="14">
    <source>
        <dbReference type="EMBL" id="HEW46680.1"/>
    </source>
</evidence>
<dbReference type="SUPFAM" id="SSF69572">
    <property type="entry name" value="Activating enzymes of the ubiquitin-like proteins"/>
    <property type="match status" value="1"/>
</dbReference>
<dbReference type="InterPro" id="IPR000594">
    <property type="entry name" value="ThiF_NAD_FAD-bd"/>
</dbReference>
<keyword evidence="2 14" id="KW-0808">Transferase</keyword>
<evidence type="ECO:0000256" key="6">
    <source>
        <dbReference type="ARBA" id="ARBA00055169"/>
    </source>
</evidence>
<reference evidence="14" key="1">
    <citation type="journal article" date="2020" name="mSystems">
        <title>Genome- and Community-Level Interaction Insights into Carbon Utilization and Element Cycling Functions of Hydrothermarchaeota in Hydrothermal Sediment.</title>
        <authorList>
            <person name="Zhou Z."/>
            <person name="Liu Y."/>
            <person name="Xu W."/>
            <person name="Pan J."/>
            <person name="Luo Z.H."/>
            <person name="Li M."/>
        </authorList>
    </citation>
    <scope>NUCLEOTIDE SEQUENCE [LARGE SCALE GENOMIC DNA]</scope>
    <source>
        <strain evidence="14">SpSt-132</strain>
    </source>
</reference>
<comment type="catalytic activity">
    <reaction evidence="5">
        <text>[molybdopterin-synthase sulfur-carrier protein]-C-terminal Gly-Gly + ATP + H(+) = [molybdopterin-synthase sulfur-carrier protein]-C-terminal Gly-Gly-AMP + diphosphate</text>
        <dbReference type="Rhea" id="RHEA:43616"/>
        <dbReference type="Rhea" id="RHEA-COMP:12159"/>
        <dbReference type="Rhea" id="RHEA-COMP:12202"/>
        <dbReference type="ChEBI" id="CHEBI:15378"/>
        <dbReference type="ChEBI" id="CHEBI:30616"/>
        <dbReference type="ChEBI" id="CHEBI:33019"/>
        <dbReference type="ChEBI" id="CHEBI:90618"/>
        <dbReference type="ChEBI" id="CHEBI:90778"/>
        <dbReference type="EC" id="2.7.7.80"/>
    </reaction>
</comment>
<dbReference type="NCBIfam" id="NF004281">
    <property type="entry name" value="PRK05690.1"/>
    <property type="match status" value="1"/>
</dbReference>
<organism evidence="14">
    <name type="scientific">Hydrogenobacter sp</name>
    <dbReference type="NCBI Taxonomy" id="2152829"/>
    <lineage>
        <taxon>Bacteria</taxon>
        <taxon>Pseudomonadati</taxon>
        <taxon>Aquificota</taxon>
        <taxon>Aquificia</taxon>
        <taxon>Aquificales</taxon>
        <taxon>Aquificaceae</taxon>
        <taxon>Hydrogenobacter</taxon>
    </lineage>
</organism>
<sequence>MFQFTEEQIKRYARHIILPEVGGKGQEKLLKSKVLVVGAGGLGSPAVYYLAAAGVGTIGIVDFDVVDFSNLQRQILHNTERVGIPKVESARMTVEKLNPDVKVVTYNTMINKSNVMDIIKDYDVVLDGTDNFPTRFLINDACYFLGKPLVSAAMLRFEGQISVFDYRDKENSPCYRCLYPEPPPPGLVPSCQEAGILGSIGGIMGCIQATEAIKVLLGIGEPLVGRLLIMDALSMDFRKVKLRKDPNCPLCGKNPTIKELIEYEQVCDVHF</sequence>
<dbReference type="FunFam" id="3.40.50.720:FF:000033">
    <property type="entry name" value="Adenylyltransferase and sulfurtransferase MOCS3"/>
    <property type="match status" value="1"/>
</dbReference>
<proteinExistence type="inferred from homology"/>
<dbReference type="InterPro" id="IPR045886">
    <property type="entry name" value="ThiF/MoeB/HesA"/>
</dbReference>
<dbReference type="InterPro" id="IPR035985">
    <property type="entry name" value="Ubiquitin-activating_enz"/>
</dbReference>
<accession>A0A7C2V4E0</accession>
<dbReference type="GO" id="GO:0008641">
    <property type="term" value="F:ubiquitin-like modifier activating enzyme activity"/>
    <property type="evidence" value="ECO:0007669"/>
    <property type="project" value="InterPro"/>
</dbReference>
<dbReference type="EMBL" id="DSFP01000070">
    <property type="protein sequence ID" value="HEW46680.1"/>
    <property type="molecule type" value="Genomic_DNA"/>
</dbReference>
<dbReference type="GO" id="GO:0061605">
    <property type="term" value="F:molybdopterin-synthase adenylyltransferase activity"/>
    <property type="evidence" value="ECO:0007669"/>
    <property type="project" value="UniProtKB-EC"/>
</dbReference>
<comment type="similarity">
    <text evidence="1">Belongs to the HesA/MoeB/ThiF family.</text>
</comment>
<dbReference type="GO" id="GO:0005524">
    <property type="term" value="F:ATP binding"/>
    <property type="evidence" value="ECO:0007669"/>
    <property type="project" value="UniProtKB-KW"/>
</dbReference>
<dbReference type="GO" id="GO:0004792">
    <property type="term" value="F:thiosulfate-cyanide sulfurtransferase activity"/>
    <property type="evidence" value="ECO:0007669"/>
    <property type="project" value="TreeGrafter"/>
</dbReference>
<dbReference type="PANTHER" id="PTHR10953:SF102">
    <property type="entry name" value="ADENYLYLTRANSFERASE AND SULFURTRANSFERASE MOCS3"/>
    <property type="match status" value="1"/>
</dbReference>
<dbReference type="Gene3D" id="3.40.50.720">
    <property type="entry name" value="NAD(P)-binding Rossmann-like Domain"/>
    <property type="match status" value="1"/>
</dbReference>
<keyword evidence="3" id="KW-0547">Nucleotide-binding</keyword>
<comment type="caution">
    <text evidence="14">The sequence shown here is derived from an EMBL/GenBank/DDBJ whole genome shotgun (WGS) entry which is preliminary data.</text>
</comment>
<dbReference type="GO" id="GO:0005829">
    <property type="term" value="C:cytosol"/>
    <property type="evidence" value="ECO:0007669"/>
    <property type="project" value="TreeGrafter"/>
</dbReference>
<dbReference type="CDD" id="cd00757">
    <property type="entry name" value="ThiF_MoeB_HesA_family"/>
    <property type="match status" value="1"/>
</dbReference>
<dbReference type="AlphaFoldDB" id="A0A7C2V4E0"/>
<evidence type="ECO:0000256" key="12">
    <source>
        <dbReference type="ARBA" id="ARBA00078531"/>
    </source>
</evidence>